<accession>A1SUZ9</accession>
<keyword evidence="2" id="KW-0964">Secreted</keyword>
<keyword evidence="8" id="KW-1185">Reference proteome</keyword>
<dbReference type="Proteomes" id="UP000000639">
    <property type="component" value="Chromosome"/>
</dbReference>
<organism evidence="7 8">
    <name type="scientific">Psychromonas ingrahamii (strain DSM 17664 / CCUG 51855 / 37)</name>
    <dbReference type="NCBI Taxonomy" id="357804"/>
    <lineage>
        <taxon>Bacteria</taxon>
        <taxon>Pseudomonadati</taxon>
        <taxon>Pseudomonadota</taxon>
        <taxon>Gammaproteobacteria</taxon>
        <taxon>Alteromonadales</taxon>
        <taxon>Psychromonadaceae</taxon>
        <taxon>Psychromonas</taxon>
    </lineage>
</organism>
<dbReference type="Pfam" id="PF07589">
    <property type="entry name" value="PEP-CTERM"/>
    <property type="match status" value="1"/>
</dbReference>
<dbReference type="KEGG" id="pin:Ping_1500"/>
<evidence type="ECO:0000256" key="3">
    <source>
        <dbReference type="ARBA" id="ARBA00022729"/>
    </source>
</evidence>
<dbReference type="eggNOG" id="COG2304">
    <property type="taxonomic scope" value="Bacteria"/>
</dbReference>
<feature type="domain" description="Ice-binding protein C-terminal" evidence="5">
    <location>
        <begin position="323"/>
        <end position="346"/>
    </location>
</feature>
<evidence type="ECO:0000313" key="8">
    <source>
        <dbReference type="Proteomes" id="UP000000639"/>
    </source>
</evidence>
<dbReference type="RefSeq" id="WP_011769874.1">
    <property type="nucleotide sequence ID" value="NC_008709.1"/>
</dbReference>
<dbReference type="SUPFAM" id="SSF53300">
    <property type="entry name" value="vWA-like"/>
    <property type="match status" value="1"/>
</dbReference>
<evidence type="ECO:0000256" key="2">
    <source>
        <dbReference type="ARBA" id="ARBA00022525"/>
    </source>
</evidence>
<dbReference type="AlphaFoldDB" id="A1SUZ9"/>
<name>A1SUZ9_PSYIN</name>
<dbReference type="EMBL" id="CP000510">
    <property type="protein sequence ID" value="ABM03314.1"/>
    <property type="molecule type" value="Genomic_DNA"/>
</dbReference>
<comment type="subcellular location">
    <subcellularLocation>
        <location evidence="1">Secreted</location>
    </subcellularLocation>
</comment>
<evidence type="ECO:0000259" key="5">
    <source>
        <dbReference type="Pfam" id="PF07589"/>
    </source>
</evidence>
<feature type="chain" id="PRO_5002637736" evidence="4">
    <location>
        <begin position="26"/>
        <end position="348"/>
    </location>
</feature>
<keyword evidence="3 4" id="KW-0732">Signal</keyword>
<evidence type="ECO:0000256" key="1">
    <source>
        <dbReference type="ARBA" id="ARBA00004613"/>
    </source>
</evidence>
<dbReference type="InterPro" id="IPR013424">
    <property type="entry name" value="Ice-binding_C"/>
</dbReference>
<dbReference type="InterPro" id="IPR036465">
    <property type="entry name" value="vWFA_dom_sf"/>
</dbReference>
<dbReference type="HOGENOM" id="CLU_757845_0_0_6"/>
<dbReference type="Gene3D" id="3.40.50.410">
    <property type="entry name" value="von Willebrand factor, type A domain"/>
    <property type="match status" value="1"/>
</dbReference>
<reference evidence="7 8" key="1">
    <citation type="submission" date="2007-01" db="EMBL/GenBank/DDBJ databases">
        <title>Complete sequence of Psychromonas ingrahamii 37.</title>
        <authorList>
            <consortium name="US DOE Joint Genome Institute"/>
            <person name="Copeland A."/>
            <person name="Lucas S."/>
            <person name="Lapidus A."/>
            <person name="Barry K."/>
            <person name="Detter J.C."/>
            <person name="Glavina del Rio T."/>
            <person name="Hammon N."/>
            <person name="Israni S."/>
            <person name="Dalin E."/>
            <person name="Tice H."/>
            <person name="Pitluck S."/>
            <person name="Thompson L.S."/>
            <person name="Brettin T."/>
            <person name="Bruce D."/>
            <person name="Han C."/>
            <person name="Tapia R."/>
            <person name="Schmutz J."/>
            <person name="Larimer F."/>
            <person name="Land M."/>
            <person name="Hauser L."/>
            <person name="Kyrpides N."/>
            <person name="Ivanova N."/>
            <person name="Staley J."/>
            <person name="Richardson P."/>
        </authorList>
    </citation>
    <scope>NUCLEOTIDE SEQUENCE [LARGE SCALE GENOMIC DNA]</scope>
    <source>
        <strain evidence="7 8">37</strain>
    </source>
</reference>
<feature type="signal peptide" evidence="4">
    <location>
        <begin position="1"/>
        <end position="25"/>
    </location>
</feature>
<evidence type="ECO:0000256" key="4">
    <source>
        <dbReference type="SAM" id="SignalP"/>
    </source>
</evidence>
<gene>
    <name evidence="7" type="ordered locus">Ping_1500</name>
</gene>
<dbReference type="InterPro" id="IPR056861">
    <property type="entry name" value="HMCN1-like_VWA"/>
</dbReference>
<protein>
    <submittedName>
        <fullName evidence="7">Uncharacterized protein</fullName>
    </submittedName>
</protein>
<dbReference type="NCBIfam" id="TIGR02595">
    <property type="entry name" value="PEP_CTERM"/>
    <property type="match status" value="1"/>
</dbReference>
<dbReference type="Pfam" id="PF25106">
    <property type="entry name" value="VWA_4"/>
    <property type="match status" value="1"/>
</dbReference>
<sequence length="348" mass="35217">MNIKLIKGATFALAAIIMTPFSAIADSIDPAVYATTLGLGDSVTIRKTVTITKESPTTAPLDVMFIFDTTGSMGTEINQAKAAANSILTGLAGFGLLQSGSGWYNDPTFDGVRVDLNSGNTDVTSGISTVPFISGSGGDTPEMGYAGISDAADTASWRPGSNRFIIAFGDANFKTPPTEAATIASLTAANANLIGISYDGAFSADIADLGGTAYSGVGLDTAGLVTTILNSVGTTFDTYSAVTVDDLGGGMPGVGFSATCVSADSGACVGGDATGSFDRSVERTFEYDVTFTGMAEGVHGFDTLALVDGSTTAAERDTITVSSVPEPGMLALLGLGLIGMGATRKRRS</sequence>
<proteinExistence type="predicted"/>
<dbReference type="STRING" id="357804.Ping_1500"/>
<evidence type="ECO:0000313" key="7">
    <source>
        <dbReference type="EMBL" id="ABM03314.1"/>
    </source>
</evidence>
<evidence type="ECO:0000259" key="6">
    <source>
        <dbReference type="Pfam" id="PF25106"/>
    </source>
</evidence>
<feature type="domain" description="Hemicentin-1-like von Willebrand factor A" evidence="6">
    <location>
        <begin position="63"/>
        <end position="175"/>
    </location>
</feature>